<feature type="signal peptide" evidence="2">
    <location>
        <begin position="1"/>
        <end position="19"/>
    </location>
</feature>
<dbReference type="AlphaFoldDB" id="A0A2P5EWA2"/>
<dbReference type="PANTHER" id="PTHR34678:SF4">
    <property type="entry name" value="50S RIBOSOMAL PROTEIN 5, CHLOROPLASTIC"/>
    <property type="match status" value="1"/>
</dbReference>
<keyword evidence="4" id="KW-1185">Reference proteome</keyword>
<feature type="region of interest" description="Disordered" evidence="1">
    <location>
        <begin position="139"/>
        <end position="162"/>
    </location>
</feature>
<comment type="caution">
    <text evidence="3">The sequence shown here is derived from an EMBL/GenBank/DDBJ whole genome shotgun (WGS) entry which is preliminary data.</text>
</comment>
<dbReference type="InterPro" id="IPR040307">
    <property type="entry name" value="Ribosomal_cL37"/>
</dbReference>
<dbReference type="GO" id="GO:0032544">
    <property type="term" value="P:plastid translation"/>
    <property type="evidence" value="ECO:0007669"/>
    <property type="project" value="TreeGrafter"/>
</dbReference>
<keyword evidence="2" id="KW-0732">Signal</keyword>
<evidence type="ECO:0000256" key="1">
    <source>
        <dbReference type="SAM" id="MobiDB-lite"/>
    </source>
</evidence>
<dbReference type="EMBL" id="JXTC01000090">
    <property type="protein sequence ID" value="PON89795.1"/>
    <property type="molecule type" value="Genomic_DNA"/>
</dbReference>
<dbReference type="GO" id="GO:0009535">
    <property type="term" value="C:chloroplast thylakoid membrane"/>
    <property type="evidence" value="ECO:0007669"/>
    <property type="project" value="TreeGrafter"/>
</dbReference>
<keyword evidence="3" id="KW-0689">Ribosomal protein</keyword>
<evidence type="ECO:0000256" key="2">
    <source>
        <dbReference type="SAM" id="SignalP"/>
    </source>
</evidence>
<accession>A0A2P5EWA2</accession>
<feature type="chain" id="PRO_5015174848" evidence="2">
    <location>
        <begin position="20"/>
        <end position="162"/>
    </location>
</feature>
<reference evidence="4" key="1">
    <citation type="submission" date="2016-06" db="EMBL/GenBank/DDBJ databases">
        <title>Parallel loss of symbiosis genes in relatives of nitrogen-fixing non-legume Parasponia.</title>
        <authorList>
            <person name="Van Velzen R."/>
            <person name="Holmer R."/>
            <person name="Bu F."/>
            <person name="Rutten L."/>
            <person name="Van Zeijl A."/>
            <person name="Liu W."/>
            <person name="Santuari L."/>
            <person name="Cao Q."/>
            <person name="Sharma T."/>
            <person name="Shen D."/>
            <person name="Roswanjaya Y."/>
            <person name="Wardhani T."/>
            <person name="Kalhor M.S."/>
            <person name="Jansen J."/>
            <person name="Van den Hoogen J."/>
            <person name="Gungor B."/>
            <person name="Hartog M."/>
            <person name="Hontelez J."/>
            <person name="Verver J."/>
            <person name="Yang W.-C."/>
            <person name="Schijlen E."/>
            <person name="Repin R."/>
            <person name="Schilthuizen M."/>
            <person name="Schranz E."/>
            <person name="Heidstra R."/>
            <person name="Miyata K."/>
            <person name="Fedorova E."/>
            <person name="Kohlen W."/>
            <person name="Bisseling T."/>
            <person name="Smit S."/>
            <person name="Geurts R."/>
        </authorList>
    </citation>
    <scope>NUCLEOTIDE SEQUENCE [LARGE SCALE GENOMIC DNA]</scope>
    <source>
        <strain evidence="4">cv. RG33-2</strain>
    </source>
</reference>
<organism evidence="3 4">
    <name type="scientific">Trema orientale</name>
    <name type="common">Charcoal tree</name>
    <name type="synonym">Celtis orientalis</name>
    <dbReference type="NCBI Taxonomy" id="63057"/>
    <lineage>
        <taxon>Eukaryota</taxon>
        <taxon>Viridiplantae</taxon>
        <taxon>Streptophyta</taxon>
        <taxon>Embryophyta</taxon>
        <taxon>Tracheophyta</taxon>
        <taxon>Spermatophyta</taxon>
        <taxon>Magnoliopsida</taxon>
        <taxon>eudicotyledons</taxon>
        <taxon>Gunneridae</taxon>
        <taxon>Pentapetalae</taxon>
        <taxon>rosids</taxon>
        <taxon>fabids</taxon>
        <taxon>Rosales</taxon>
        <taxon>Cannabaceae</taxon>
        <taxon>Trema</taxon>
    </lineage>
</organism>
<dbReference type="STRING" id="63057.A0A2P5EWA2"/>
<dbReference type="GO" id="GO:0005840">
    <property type="term" value="C:ribosome"/>
    <property type="evidence" value="ECO:0007669"/>
    <property type="project" value="UniProtKB-KW"/>
</dbReference>
<evidence type="ECO:0000313" key="3">
    <source>
        <dbReference type="EMBL" id="PON89795.1"/>
    </source>
</evidence>
<feature type="region of interest" description="Disordered" evidence="1">
    <location>
        <begin position="79"/>
        <end position="105"/>
    </location>
</feature>
<sequence>MGLLLLCSSGLTLPSSITCASKTSSFSGRALSLTLASIAAPISKLPLKPFYLLPKSCVGVGFGGPTTSGGNKRRTLIVKASSGIPDGGGDDDDDVQLESDDDEDLPVDELGLDAKLLNKLEKKLKMKVAKKIRLRRKKLVHKRRLRKKGRWPPSKMKKLSNV</sequence>
<gene>
    <name evidence="3" type="ORF">TorRG33x02_144750</name>
</gene>
<dbReference type="CDD" id="cd23709">
    <property type="entry name" value="Psrp5_CTD"/>
    <property type="match status" value="1"/>
</dbReference>
<keyword evidence="3" id="KW-0687">Ribonucleoprotein</keyword>
<evidence type="ECO:0000313" key="4">
    <source>
        <dbReference type="Proteomes" id="UP000237000"/>
    </source>
</evidence>
<dbReference type="PANTHER" id="PTHR34678">
    <property type="entry name" value="50S RIBOSOMAL PROTEIN 5, CHLOROPLASTIC"/>
    <property type="match status" value="1"/>
</dbReference>
<dbReference type="InParanoid" id="A0A2P5EWA2"/>
<dbReference type="Proteomes" id="UP000237000">
    <property type="component" value="Unassembled WGS sequence"/>
</dbReference>
<name>A0A2P5EWA2_TREOI</name>
<feature type="compositionally biased region" description="Acidic residues" evidence="1">
    <location>
        <begin position="88"/>
        <end position="105"/>
    </location>
</feature>
<protein>
    <submittedName>
        <fullName evidence="3">50S ribosomal protein</fullName>
    </submittedName>
</protein>
<proteinExistence type="predicted"/>